<gene>
    <name evidence="2" type="ORF">BP5553_03050</name>
</gene>
<feature type="compositionally biased region" description="Polar residues" evidence="1">
    <location>
        <begin position="52"/>
        <end position="73"/>
    </location>
</feature>
<dbReference type="OrthoDB" id="3437649at2759"/>
<dbReference type="Proteomes" id="UP000254866">
    <property type="component" value="Unassembled WGS sequence"/>
</dbReference>
<keyword evidence="3" id="KW-1185">Reference proteome</keyword>
<accession>A0A370TT52</accession>
<dbReference type="AlphaFoldDB" id="A0A370TT52"/>
<dbReference type="GeneID" id="43595899"/>
<evidence type="ECO:0000313" key="2">
    <source>
        <dbReference type="EMBL" id="RDL38710.1"/>
    </source>
</evidence>
<evidence type="ECO:0000313" key="3">
    <source>
        <dbReference type="Proteomes" id="UP000254866"/>
    </source>
</evidence>
<dbReference type="RefSeq" id="XP_031871366.1">
    <property type="nucleotide sequence ID" value="XM_032011673.1"/>
</dbReference>
<sequence length="154" mass="16380">MYAMTVIGTAARLNQYIEGHSTNGYLIEDGFECMKRHEEMPEKKQGGLLQNVPPNLSSTQSIKPPAGASNSPSEVAPYDASYPRPGLEYASYMVNYGSGHTSSRAGSALEPPDYKVSYAPSDVGCSGSTATSIRIRGAPSSPARCRHSTCRAAT</sequence>
<comment type="caution">
    <text evidence="2">The sequence shown here is derived from an EMBL/GenBank/DDBJ whole genome shotgun (WGS) entry which is preliminary data.</text>
</comment>
<proteinExistence type="predicted"/>
<name>A0A370TT52_9HELO</name>
<feature type="region of interest" description="Disordered" evidence="1">
    <location>
        <begin position="40"/>
        <end position="79"/>
    </location>
</feature>
<protein>
    <submittedName>
        <fullName evidence="2">Uncharacterized protein</fullName>
    </submittedName>
</protein>
<reference evidence="2 3" key="1">
    <citation type="journal article" date="2018" name="IMA Fungus">
        <title>IMA Genome-F 9: Draft genome sequence of Annulohypoxylon stygium, Aspergillus mulundensis, Berkeleyomyces basicola (syn. Thielaviopsis basicola), Ceratocystis smalleyi, two Cercospora beticola strains, Coleophoma cylindrospora, Fusarium fracticaudum, Phialophora cf. hyalina, and Morchella septimelata.</title>
        <authorList>
            <person name="Wingfield B.D."/>
            <person name="Bills G.F."/>
            <person name="Dong Y."/>
            <person name="Huang W."/>
            <person name="Nel W.J."/>
            <person name="Swalarsk-Parry B.S."/>
            <person name="Vaghefi N."/>
            <person name="Wilken P.M."/>
            <person name="An Z."/>
            <person name="de Beer Z.W."/>
            <person name="De Vos L."/>
            <person name="Chen L."/>
            <person name="Duong T.A."/>
            <person name="Gao Y."/>
            <person name="Hammerbacher A."/>
            <person name="Kikkert J.R."/>
            <person name="Li Y."/>
            <person name="Li H."/>
            <person name="Li K."/>
            <person name="Li Q."/>
            <person name="Liu X."/>
            <person name="Ma X."/>
            <person name="Naidoo K."/>
            <person name="Pethybridge S.J."/>
            <person name="Sun J."/>
            <person name="Steenkamp E.T."/>
            <person name="van der Nest M.A."/>
            <person name="van Wyk S."/>
            <person name="Wingfield M.J."/>
            <person name="Xiong C."/>
            <person name="Yue Q."/>
            <person name="Zhang X."/>
        </authorList>
    </citation>
    <scope>NUCLEOTIDE SEQUENCE [LARGE SCALE GENOMIC DNA]</scope>
    <source>
        <strain evidence="2 3">BP 5553</strain>
    </source>
</reference>
<organism evidence="2 3">
    <name type="scientific">Venustampulla echinocandica</name>
    <dbReference type="NCBI Taxonomy" id="2656787"/>
    <lineage>
        <taxon>Eukaryota</taxon>
        <taxon>Fungi</taxon>
        <taxon>Dikarya</taxon>
        <taxon>Ascomycota</taxon>
        <taxon>Pezizomycotina</taxon>
        <taxon>Leotiomycetes</taxon>
        <taxon>Helotiales</taxon>
        <taxon>Pleuroascaceae</taxon>
        <taxon>Venustampulla</taxon>
    </lineage>
</organism>
<dbReference type="EMBL" id="NPIC01000002">
    <property type="protein sequence ID" value="RDL38710.1"/>
    <property type="molecule type" value="Genomic_DNA"/>
</dbReference>
<evidence type="ECO:0000256" key="1">
    <source>
        <dbReference type="SAM" id="MobiDB-lite"/>
    </source>
</evidence>